<comment type="caution">
    <text evidence="2">The sequence shown here is derived from an EMBL/GenBank/DDBJ whole genome shotgun (WGS) entry which is preliminary data.</text>
</comment>
<dbReference type="GO" id="GO:0008168">
    <property type="term" value="F:methyltransferase activity"/>
    <property type="evidence" value="ECO:0007669"/>
    <property type="project" value="UniProtKB-KW"/>
</dbReference>
<sequence>MSLYSEFCLPHLTGCVCGLKALARQRELIVPLAHGRVLEVGMGTALNLPFYDREKVSCIWGLEPSPGMRRAAEKNVRRSGLPVRWLDLPAAAIPLADGSVDTVLSTFTLCSITDWRGALAEMRRVLAPQGRLLFCEHGAAPDEGVLKWQRRITPWWQHLAGGCRLDRPIPALIADSGFRVVALDAGYAEGVPRLAGYTYRGCAEKG</sequence>
<dbReference type="CDD" id="cd02440">
    <property type="entry name" value="AdoMet_MTases"/>
    <property type="match status" value="1"/>
</dbReference>
<evidence type="ECO:0000313" key="2">
    <source>
        <dbReference type="EMBL" id="MBJ6799434.1"/>
    </source>
</evidence>
<dbReference type="Gene3D" id="3.40.50.150">
    <property type="entry name" value="Vaccinia Virus protein VP39"/>
    <property type="match status" value="1"/>
</dbReference>
<dbReference type="Proteomes" id="UP000641025">
    <property type="component" value="Unassembled WGS sequence"/>
</dbReference>
<name>A0ABS0YNE0_9BACT</name>
<dbReference type="PANTHER" id="PTHR45036:SF1">
    <property type="entry name" value="METHYLTRANSFERASE LIKE 7A"/>
    <property type="match status" value="1"/>
</dbReference>
<dbReference type="RefSeq" id="WP_199393956.1">
    <property type="nucleotide sequence ID" value="NZ_JAEMHK010000003.1"/>
</dbReference>
<dbReference type="InterPro" id="IPR013216">
    <property type="entry name" value="Methyltransf_11"/>
</dbReference>
<evidence type="ECO:0000313" key="3">
    <source>
        <dbReference type="Proteomes" id="UP000641025"/>
    </source>
</evidence>
<reference evidence="2 3" key="1">
    <citation type="submission" date="2020-12" db="EMBL/GenBank/DDBJ databases">
        <title>Geomonas sp. Red259, isolated from paddy soil.</title>
        <authorList>
            <person name="Xu Z."/>
            <person name="Zhang Z."/>
            <person name="Masuda Y."/>
            <person name="Itoh H."/>
            <person name="Senoo K."/>
        </authorList>
    </citation>
    <scope>NUCLEOTIDE SEQUENCE [LARGE SCALE GENOMIC DNA]</scope>
    <source>
        <strain evidence="2 3">Red259</strain>
    </source>
</reference>
<dbReference type="SUPFAM" id="SSF53335">
    <property type="entry name" value="S-adenosyl-L-methionine-dependent methyltransferases"/>
    <property type="match status" value="1"/>
</dbReference>
<dbReference type="EMBL" id="JAEMHK010000003">
    <property type="protein sequence ID" value="MBJ6799434.1"/>
    <property type="molecule type" value="Genomic_DNA"/>
</dbReference>
<keyword evidence="3" id="KW-1185">Reference proteome</keyword>
<protein>
    <submittedName>
        <fullName evidence="2">Class I SAM-dependent methyltransferase</fullName>
    </submittedName>
</protein>
<organism evidence="2 3">
    <name type="scientific">Geomonas propionica</name>
    <dbReference type="NCBI Taxonomy" id="2798582"/>
    <lineage>
        <taxon>Bacteria</taxon>
        <taxon>Pseudomonadati</taxon>
        <taxon>Thermodesulfobacteriota</taxon>
        <taxon>Desulfuromonadia</taxon>
        <taxon>Geobacterales</taxon>
        <taxon>Geobacteraceae</taxon>
        <taxon>Geomonas</taxon>
    </lineage>
</organism>
<accession>A0ABS0YNE0</accession>
<gene>
    <name evidence="2" type="ORF">JFN90_04700</name>
</gene>
<evidence type="ECO:0000259" key="1">
    <source>
        <dbReference type="Pfam" id="PF08241"/>
    </source>
</evidence>
<keyword evidence="2" id="KW-0808">Transferase</keyword>
<feature type="domain" description="Methyltransferase type 11" evidence="1">
    <location>
        <begin position="38"/>
        <end position="134"/>
    </location>
</feature>
<dbReference type="InterPro" id="IPR029063">
    <property type="entry name" value="SAM-dependent_MTases_sf"/>
</dbReference>
<proteinExistence type="predicted"/>
<dbReference type="Pfam" id="PF08241">
    <property type="entry name" value="Methyltransf_11"/>
    <property type="match status" value="1"/>
</dbReference>
<dbReference type="GO" id="GO:0032259">
    <property type="term" value="P:methylation"/>
    <property type="evidence" value="ECO:0007669"/>
    <property type="project" value="UniProtKB-KW"/>
</dbReference>
<dbReference type="InterPro" id="IPR052356">
    <property type="entry name" value="Thiol_S-MT"/>
</dbReference>
<keyword evidence="2" id="KW-0489">Methyltransferase</keyword>
<dbReference type="PANTHER" id="PTHR45036">
    <property type="entry name" value="METHYLTRANSFERASE LIKE 7B"/>
    <property type="match status" value="1"/>
</dbReference>